<dbReference type="Proteomes" id="UP000298663">
    <property type="component" value="Unassembled WGS sequence"/>
</dbReference>
<feature type="region of interest" description="Disordered" evidence="1">
    <location>
        <begin position="1"/>
        <end position="20"/>
    </location>
</feature>
<gene>
    <name evidence="2" type="ORF">L596_030752</name>
</gene>
<evidence type="ECO:0000256" key="1">
    <source>
        <dbReference type="SAM" id="MobiDB-lite"/>
    </source>
</evidence>
<sequence length="242" mass="27244">MFSATCSPQPKRSSSPTTHSLESYRNQLLSICTSKTTYRILKSASIPELRGIAKVTTDLPLTATLMAWTTELFMQAVRDSTESTAYQWKNAFQFIKESLHAQGFVDLPEIWFQHNHLVLQMLLEAYFNVRTDALAFLARSRLPFFFNGMLAFACHYAKHGTPLGISVSAYLQMTQFLLAGPFKTQNGCRIFEKGEWRAIVGAENGCASSRPFTGSSRSSGFDNPPIVNSYIQIKKRKTNKNF</sequence>
<reference evidence="2 3" key="1">
    <citation type="journal article" date="2015" name="Genome Biol.">
        <title>Comparative genomics of Steinernema reveals deeply conserved gene regulatory networks.</title>
        <authorList>
            <person name="Dillman A.R."/>
            <person name="Macchietto M."/>
            <person name="Porter C.F."/>
            <person name="Rogers A."/>
            <person name="Williams B."/>
            <person name="Antoshechkin I."/>
            <person name="Lee M.M."/>
            <person name="Goodwin Z."/>
            <person name="Lu X."/>
            <person name="Lewis E.E."/>
            <person name="Goodrich-Blair H."/>
            <person name="Stock S.P."/>
            <person name="Adams B.J."/>
            <person name="Sternberg P.W."/>
            <person name="Mortazavi A."/>
        </authorList>
    </citation>
    <scope>NUCLEOTIDE SEQUENCE [LARGE SCALE GENOMIC DNA]</scope>
    <source>
        <strain evidence="2 3">ALL</strain>
    </source>
</reference>
<evidence type="ECO:0000313" key="3">
    <source>
        <dbReference type="Proteomes" id="UP000298663"/>
    </source>
</evidence>
<protein>
    <submittedName>
        <fullName evidence="2">Uncharacterized protein</fullName>
    </submittedName>
</protein>
<accession>A0A4U5LNM5</accession>
<keyword evidence="3" id="KW-1185">Reference proteome</keyword>
<proteinExistence type="predicted"/>
<organism evidence="2 3">
    <name type="scientific">Steinernema carpocapsae</name>
    <name type="common">Entomopathogenic nematode</name>
    <dbReference type="NCBI Taxonomy" id="34508"/>
    <lineage>
        <taxon>Eukaryota</taxon>
        <taxon>Metazoa</taxon>
        <taxon>Ecdysozoa</taxon>
        <taxon>Nematoda</taxon>
        <taxon>Chromadorea</taxon>
        <taxon>Rhabditida</taxon>
        <taxon>Tylenchina</taxon>
        <taxon>Panagrolaimomorpha</taxon>
        <taxon>Strongyloidoidea</taxon>
        <taxon>Steinernematidae</taxon>
        <taxon>Steinernema</taxon>
    </lineage>
</organism>
<reference evidence="2 3" key="2">
    <citation type="journal article" date="2019" name="G3 (Bethesda)">
        <title>Hybrid Assembly of the Genome of the Entomopathogenic Nematode Steinernema carpocapsae Identifies the X-Chromosome.</title>
        <authorList>
            <person name="Serra L."/>
            <person name="Macchietto M."/>
            <person name="Macias-Munoz A."/>
            <person name="McGill C.J."/>
            <person name="Rodriguez I.M."/>
            <person name="Rodriguez B."/>
            <person name="Murad R."/>
            <person name="Mortazavi A."/>
        </authorList>
    </citation>
    <scope>NUCLEOTIDE SEQUENCE [LARGE SCALE GENOMIC DNA]</scope>
    <source>
        <strain evidence="2 3">ALL</strain>
    </source>
</reference>
<comment type="caution">
    <text evidence="2">The sequence shown here is derived from an EMBL/GenBank/DDBJ whole genome shotgun (WGS) entry which is preliminary data.</text>
</comment>
<dbReference type="EMBL" id="AZBU02000015">
    <property type="protein sequence ID" value="TKR57497.1"/>
    <property type="molecule type" value="Genomic_DNA"/>
</dbReference>
<evidence type="ECO:0000313" key="2">
    <source>
        <dbReference type="EMBL" id="TKR57497.1"/>
    </source>
</evidence>
<dbReference type="AlphaFoldDB" id="A0A4U5LNM5"/>
<name>A0A4U5LNM5_STECR</name>